<dbReference type="GO" id="GO:0005737">
    <property type="term" value="C:cytoplasm"/>
    <property type="evidence" value="ECO:0007669"/>
    <property type="project" value="TreeGrafter"/>
</dbReference>
<dbReference type="PANTHER" id="PTHR43096:SF52">
    <property type="entry name" value="DNAJ HOMOLOG 1, MITOCHONDRIAL-RELATED"/>
    <property type="match status" value="1"/>
</dbReference>
<dbReference type="PROSITE" id="PS50076">
    <property type="entry name" value="DNAJ_2"/>
    <property type="match status" value="1"/>
</dbReference>
<dbReference type="GO" id="GO:0051082">
    <property type="term" value="F:unfolded protein binding"/>
    <property type="evidence" value="ECO:0007669"/>
    <property type="project" value="InterPro"/>
</dbReference>
<dbReference type="SUPFAM" id="SSF57938">
    <property type="entry name" value="DnaJ/Hsp40 cysteine-rich domain"/>
    <property type="match status" value="1"/>
</dbReference>
<dbReference type="SUPFAM" id="SSF46565">
    <property type="entry name" value="Chaperone J-domain"/>
    <property type="match status" value="1"/>
</dbReference>
<evidence type="ECO:0000256" key="5">
    <source>
        <dbReference type="ARBA" id="ARBA00023186"/>
    </source>
</evidence>
<dbReference type="GO" id="GO:0042026">
    <property type="term" value="P:protein refolding"/>
    <property type="evidence" value="ECO:0007669"/>
    <property type="project" value="TreeGrafter"/>
</dbReference>
<keyword evidence="3" id="KW-0863">Zinc-finger</keyword>
<dbReference type="InterPro" id="IPR001623">
    <property type="entry name" value="DnaJ_domain"/>
</dbReference>
<dbReference type="GO" id="GO:0031072">
    <property type="term" value="F:heat shock protein binding"/>
    <property type="evidence" value="ECO:0007669"/>
    <property type="project" value="InterPro"/>
</dbReference>
<dbReference type="InterPro" id="IPR001305">
    <property type="entry name" value="HSP_DnaJ_Cys-rich_dom"/>
</dbReference>
<gene>
    <name evidence="9" type="ORF">S01H1_43624</name>
</gene>
<keyword evidence="5" id="KW-0143">Chaperone</keyword>
<evidence type="ECO:0000256" key="4">
    <source>
        <dbReference type="ARBA" id="ARBA00022833"/>
    </source>
</evidence>
<proteinExistence type="predicted"/>
<feature type="domain" description="J" evidence="7">
    <location>
        <begin position="1"/>
        <end position="45"/>
    </location>
</feature>
<evidence type="ECO:0000313" key="9">
    <source>
        <dbReference type="EMBL" id="GAG01175.1"/>
    </source>
</evidence>
<comment type="caution">
    <text evidence="9">The sequence shown here is derived from an EMBL/GenBank/DDBJ whole genome shotgun (WGS) entry which is preliminary data.</text>
</comment>
<dbReference type="Gene3D" id="2.60.260.20">
    <property type="entry name" value="Urease metallochaperone UreE, N-terminal domain"/>
    <property type="match status" value="1"/>
</dbReference>
<evidence type="ECO:0000256" key="3">
    <source>
        <dbReference type="ARBA" id="ARBA00022771"/>
    </source>
</evidence>
<dbReference type="Pfam" id="PF00684">
    <property type="entry name" value="DnaJ_CXXCXGXG"/>
    <property type="match status" value="1"/>
</dbReference>
<dbReference type="Pfam" id="PF00226">
    <property type="entry name" value="DnaJ"/>
    <property type="match status" value="1"/>
</dbReference>
<dbReference type="EMBL" id="BARS01027793">
    <property type="protein sequence ID" value="GAG01175.1"/>
    <property type="molecule type" value="Genomic_DNA"/>
</dbReference>
<dbReference type="Pfam" id="PF01556">
    <property type="entry name" value="DnaJ_C"/>
    <property type="match status" value="1"/>
</dbReference>
<dbReference type="GO" id="GO:0008270">
    <property type="term" value="F:zinc ion binding"/>
    <property type="evidence" value="ECO:0007669"/>
    <property type="project" value="UniProtKB-KW"/>
</dbReference>
<dbReference type="CDD" id="cd10719">
    <property type="entry name" value="DnaJ_zf"/>
    <property type="match status" value="1"/>
</dbReference>
<dbReference type="InterPro" id="IPR008971">
    <property type="entry name" value="HSP40/DnaJ_pept-bd"/>
</dbReference>
<dbReference type="CDD" id="cd06257">
    <property type="entry name" value="DnaJ"/>
    <property type="match status" value="1"/>
</dbReference>
<dbReference type="InterPro" id="IPR002939">
    <property type="entry name" value="DnaJ_C"/>
</dbReference>
<dbReference type="SUPFAM" id="SSF49493">
    <property type="entry name" value="HSP40/DnaJ peptide-binding domain"/>
    <property type="match status" value="1"/>
</dbReference>
<reference evidence="9" key="1">
    <citation type="journal article" date="2014" name="Front. Microbiol.">
        <title>High frequency of phylogenetically diverse reductive dehalogenase-homologous genes in deep subseafloor sedimentary metagenomes.</title>
        <authorList>
            <person name="Kawai M."/>
            <person name="Futagami T."/>
            <person name="Toyoda A."/>
            <person name="Takaki Y."/>
            <person name="Nishi S."/>
            <person name="Hori S."/>
            <person name="Arai W."/>
            <person name="Tsubouchi T."/>
            <person name="Morono Y."/>
            <person name="Uchiyama I."/>
            <person name="Ito T."/>
            <person name="Fujiyama A."/>
            <person name="Inagaki F."/>
            <person name="Takami H."/>
        </authorList>
    </citation>
    <scope>NUCLEOTIDE SEQUENCE</scope>
    <source>
        <strain evidence="9">Expedition CK06-06</strain>
    </source>
</reference>
<feature type="region of interest" description="Disordered" evidence="6">
    <location>
        <begin position="1"/>
        <end position="20"/>
    </location>
</feature>
<evidence type="ECO:0000256" key="1">
    <source>
        <dbReference type="ARBA" id="ARBA00022723"/>
    </source>
</evidence>
<name>X0U6H8_9ZZZZ</name>
<keyword evidence="2" id="KW-0677">Repeat</keyword>
<dbReference type="Gene3D" id="1.10.287.110">
    <property type="entry name" value="DnaJ domain"/>
    <property type="match status" value="1"/>
</dbReference>
<evidence type="ECO:0000259" key="8">
    <source>
        <dbReference type="PROSITE" id="PS51188"/>
    </source>
</evidence>
<protein>
    <recommendedName>
        <fullName evidence="10">J domain-containing protein</fullName>
    </recommendedName>
</protein>
<sequence length="239" mass="26434">RKLSMQHHPDKNQGDKEAEAKFKEINEAYSTLSKPEKRREYDNPNPFDELFGFDGGDAIFGGNNPFNVRRQRSTVNRPIRGKDLKYVIDVPLVKFIFGGNEELHVEYLDVCVDCSGKGFSSSKNCPNCKGTGMITKVVNNGNVHMQSSMACGACRGRGEIGTEICNTCEGKRVSAHKKDKEVTIKANTRDGEVIRFEGEGGNGLNGGPVGALYIKLRMVMPKAKNFSEEQKGQLIDIIN</sequence>
<evidence type="ECO:0000256" key="6">
    <source>
        <dbReference type="SAM" id="MobiDB-lite"/>
    </source>
</evidence>
<keyword evidence="4" id="KW-0862">Zinc</keyword>
<dbReference type="SMART" id="SM00271">
    <property type="entry name" value="DnaJ"/>
    <property type="match status" value="1"/>
</dbReference>
<dbReference type="Gene3D" id="2.10.230.10">
    <property type="entry name" value="Heat shock protein DnaJ, cysteine-rich domain"/>
    <property type="match status" value="1"/>
</dbReference>
<dbReference type="InterPro" id="IPR036869">
    <property type="entry name" value="J_dom_sf"/>
</dbReference>
<evidence type="ECO:0000256" key="2">
    <source>
        <dbReference type="ARBA" id="ARBA00022737"/>
    </source>
</evidence>
<feature type="compositionally biased region" description="Basic and acidic residues" evidence="6">
    <location>
        <begin position="7"/>
        <end position="20"/>
    </location>
</feature>
<dbReference type="InterPro" id="IPR036410">
    <property type="entry name" value="HSP_DnaJ_Cys-rich_dom_sf"/>
</dbReference>
<feature type="non-terminal residue" evidence="9">
    <location>
        <position position="1"/>
    </location>
</feature>
<evidence type="ECO:0008006" key="10">
    <source>
        <dbReference type="Google" id="ProtNLM"/>
    </source>
</evidence>
<dbReference type="PRINTS" id="PR00625">
    <property type="entry name" value="JDOMAIN"/>
</dbReference>
<organism evidence="9">
    <name type="scientific">marine sediment metagenome</name>
    <dbReference type="NCBI Taxonomy" id="412755"/>
    <lineage>
        <taxon>unclassified sequences</taxon>
        <taxon>metagenomes</taxon>
        <taxon>ecological metagenomes</taxon>
    </lineage>
</organism>
<dbReference type="PANTHER" id="PTHR43096">
    <property type="entry name" value="DNAJ HOMOLOG 1, MITOCHONDRIAL-RELATED"/>
    <property type="match status" value="1"/>
</dbReference>
<feature type="domain" description="CR-type" evidence="8">
    <location>
        <begin position="98"/>
        <end position="177"/>
    </location>
</feature>
<evidence type="ECO:0000259" key="7">
    <source>
        <dbReference type="PROSITE" id="PS50076"/>
    </source>
</evidence>
<keyword evidence="1" id="KW-0479">Metal-binding</keyword>
<dbReference type="PROSITE" id="PS51188">
    <property type="entry name" value="ZF_CR"/>
    <property type="match status" value="1"/>
</dbReference>
<dbReference type="AlphaFoldDB" id="X0U6H8"/>
<accession>X0U6H8</accession>